<protein>
    <submittedName>
        <fullName evidence="6">Helix-turn-helix transcriptional regulator</fullName>
    </submittedName>
</protein>
<dbReference type="Proteomes" id="UP000614216">
    <property type="component" value="Unassembled WGS sequence"/>
</dbReference>
<dbReference type="PANTHER" id="PTHR43280:SF29">
    <property type="entry name" value="ARAC-FAMILY TRANSCRIPTIONAL REGULATOR"/>
    <property type="match status" value="1"/>
</dbReference>
<sequence>MGVDHNISISITNLILLVISGYIGVFSLLVLISQRTRPVLTILGVCGLSHALAMAVAVVKGPSLFYELSSLLIWPSFYLFTCVQRTSKVPKEWFIHLIAPLLWLAAYPLIPAQMVTGIFDGLYLIQVCVYLWLSSTEIYRTSLLSKSKAIYPAYYLKTLMVGTAFLLVFRLALPMSNLQNHQIMMVFQTSAGLYFILVSFFLIKPPLKAQALTKEIEQIHESVNYEEEIKRKLRTAMLADKVYLNPELTLSDLAKATGLKLTELSSFINQNMGRNFNDFINEYRVSEFKRLVSTESDSRVTIMELAYQSGFNSKASFNRLFKEYTGVTPSQFRKSLLKSPASG</sequence>
<comment type="caution">
    <text evidence="6">The sequence shown here is derived from an EMBL/GenBank/DDBJ whole genome shotgun (WGS) entry which is preliminary data.</text>
</comment>
<dbReference type="Gene3D" id="1.10.10.60">
    <property type="entry name" value="Homeodomain-like"/>
    <property type="match status" value="2"/>
</dbReference>
<dbReference type="Pfam" id="PF12833">
    <property type="entry name" value="HTH_18"/>
    <property type="match status" value="1"/>
</dbReference>
<feature type="transmembrane region" description="Helical" evidence="4">
    <location>
        <begin position="93"/>
        <end position="110"/>
    </location>
</feature>
<evidence type="ECO:0000256" key="2">
    <source>
        <dbReference type="ARBA" id="ARBA00023125"/>
    </source>
</evidence>
<dbReference type="PANTHER" id="PTHR43280">
    <property type="entry name" value="ARAC-FAMILY TRANSCRIPTIONAL REGULATOR"/>
    <property type="match status" value="1"/>
</dbReference>
<keyword evidence="3" id="KW-0804">Transcription</keyword>
<dbReference type="RefSeq" id="WP_202858135.1">
    <property type="nucleotide sequence ID" value="NZ_JAEUGD010000064.1"/>
</dbReference>
<dbReference type="GO" id="GO:0003700">
    <property type="term" value="F:DNA-binding transcription factor activity"/>
    <property type="evidence" value="ECO:0007669"/>
    <property type="project" value="InterPro"/>
</dbReference>
<keyword evidence="4" id="KW-0812">Transmembrane</keyword>
<name>A0A937FYT2_9BACT</name>
<keyword evidence="2" id="KW-0238">DNA-binding</keyword>
<dbReference type="InterPro" id="IPR020449">
    <property type="entry name" value="Tscrpt_reg_AraC-type_HTH"/>
</dbReference>
<dbReference type="EMBL" id="JAEUGD010000064">
    <property type="protein sequence ID" value="MBL6448600.1"/>
    <property type="molecule type" value="Genomic_DNA"/>
</dbReference>
<organism evidence="6 7">
    <name type="scientific">Fulvivirga marina</name>
    <dbReference type="NCBI Taxonomy" id="2494733"/>
    <lineage>
        <taxon>Bacteria</taxon>
        <taxon>Pseudomonadati</taxon>
        <taxon>Bacteroidota</taxon>
        <taxon>Cytophagia</taxon>
        <taxon>Cytophagales</taxon>
        <taxon>Fulvivirgaceae</taxon>
        <taxon>Fulvivirga</taxon>
    </lineage>
</organism>
<feature type="transmembrane region" description="Helical" evidence="4">
    <location>
        <begin position="6"/>
        <end position="32"/>
    </location>
</feature>
<evidence type="ECO:0000256" key="1">
    <source>
        <dbReference type="ARBA" id="ARBA00023015"/>
    </source>
</evidence>
<feature type="transmembrane region" description="Helical" evidence="4">
    <location>
        <begin position="154"/>
        <end position="173"/>
    </location>
</feature>
<feature type="transmembrane region" description="Helical" evidence="4">
    <location>
        <begin position="116"/>
        <end position="133"/>
    </location>
</feature>
<dbReference type="SMART" id="SM00342">
    <property type="entry name" value="HTH_ARAC"/>
    <property type="match status" value="1"/>
</dbReference>
<evidence type="ECO:0000313" key="6">
    <source>
        <dbReference type="EMBL" id="MBL6448600.1"/>
    </source>
</evidence>
<feature type="transmembrane region" description="Helical" evidence="4">
    <location>
        <begin position="64"/>
        <end position="81"/>
    </location>
</feature>
<dbReference type="InterPro" id="IPR018060">
    <property type="entry name" value="HTH_AraC"/>
</dbReference>
<keyword evidence="7" id="KW-1185">Reference proteome</keyword>
<evidence type="ECO:0000259" key="5">
    <source>
        <dbReference type="PROSITE" id="PS01124"/>
    </source>
</evidence>
<evidence type="ECO:0000256" key="3">
    <source>
        <dbReference type="ARBA" id="ARBA00023163"/>
    </source>
</evidence>
<dbReference type="GO" id="GO:0043565">
    <property type="term" value="F:sequence-specific DNA binding"/>
    <property type="evidence" value="ECO:0007669"/>
    <property type="project" value="InterPro"/>
</dbReference>
<evidence type="ECO:0000256" key="4">
    <source>
        <dbReference type="SAM" id="Phobius"/>
    </source>
</evidence>
<feature type="domain" description="HTH araC/xylS-type" evidence="5">
    <location>
        <begin position="227"/>
        <end position="335"/>
    </location>
</feature>
<keyword evidence="4" id="KW-0472">Membrane</keyword>
<evidence type="ECO:0000313" key="7">
    <source>
        <dbReference type="Proteomes" id="UP000614216"/>
    </source>
</evidence>
<proteinExistence type="predicted"/>
<dbReference type="PROSITE" id="PS01124">
    <property type="entry name" value="HTH_ARAC_FAMILY_2"/>
    <property type="match status" value="1"/>
</dbReference>
<keyword evidence="4" id="KW-1133">Transmembrane helix</keyword>
<reference evidence="6" key="1">
    <citation type="submission" date="2021-01" db="EMBL/GenBank/DDBJ databases">
        <title>Fulvivirga kasyanovii gen. nov., sp nov., a novel member of the phylum Bacteroidetes isolated from seawater in a mussel farm.</title>
        <authorList>
            <person name="Zhao L.-H."/>
            <person name="Wang Z.-J."/>
        </authorList>
    </citation>
    <scope>NUCLEOTIDE SEQUENCE</scope>
    <source>
        <strain evidence="6">29W222</strain>
    </source>
</reference>
<dbReference type="PRINTS" id="PR00032">
    <property type="entry name" value="HTHARAC"/>
</dbReference>
<feature type="transmembrane region" description="Helical" evidence="4">
    <location>
        <begin position="39"/>
        <end position="58"/>
    </location>
</feature>
<dbReference type="SUPFAM" id="SSF46689">
    <property type="entry name" value="Homeodomain-like"/>
    <property type="match status" value="1"/>
</dbReference>
<accession>A0A937FYT2</accession>
<gene>
    <name evidence="6" type="ORF">JMN32_19975</name>
</gene>
<dbReference type="AlphaFoldDB" id="A0A937FYT2"/>
<keyword evidence="1" id="KW-0805">Transcription regulation</keyword>
<feature type="transmembrane region" description="Helical" evidence="4">
    <location>
        <begin position="185"/>
        <end position="203"/>
    </location>
</feature>
<dbReference type="InterPro" id="IPR009057">
    <property type="entry name" value="Homeodomain-like_sf"/>
</dbReference>